<keyword evidence="1" id="KW-1133">Transmembrane helix</keyword>
<reference evidence="2 3" key="1">
    <citation type="submission" date="2017-06" db="EMBL/GenBank/DDBJ databases">
        <title>Genome sequence of Bacillus sonorensis strain SRCM101395.</title>
        <authorList>
            <person name="Cho S.H."/>
        </authorList>
    </citation>
    <scope>NUCLEOTIDE SEQUENCE [LARGE SCALE GENOMIC DNA]</scope>
    <source>
        <strain evidence="2 3">SRCM101395</strain>
    </source>
</reference>
<evidence type="ECO:0000313" key="2">
    <source>
        <dbReference type="EMBL" id="ASB90065.1"/>
    </source>
</evidence>
<proteinExistence type="predicted"/>
<organism evidence="2 3">
    <name type="scientific">Bacillus sonorensis</name>
    <dbReference type="NCBI Taxonomy" id="119858"/>
    <lineage>
        <taxon>Bacteria</taxon>
        <taxon>Bacillati</taxon>
        <taxon>Bacillota</taxon>
        <taxon>Bacilli</taxon>
        <taxon>Bacillales</taxon>
        <taxon>Bacillaceae</taxon>
        <taxon>Bacillus</taxon>
    </lineage>
</organism>
<gene>
    <name evidence="2" type="ORF">S101395_03558</name>
</gene>
<feature type="transmembrane region" description="Helical" evidence="1">
    <location>
        <begin position="20"/>
        <end position="37"/>
    </location>
</feature>
<name>A0ABM6LL35_9BACI</name>
<evidence type="ECO:0000313" key="3">
    <source>
        <dbReference type="Proteomes" id="UP000196877"/>
    </source>
</evidence>
<keyword evidence="1" id="KW-0812">Transmembrane</keyword>
<sequence length="58" mass="6728">MDLQDIDGETSQSLPSYLLLRLYLTAYVLADCLYTIVSMPKKDCLISILYFLMKYTHC</sequence>
<dbReference type="Proteomes" id="UP000196877">
    <property type="component" value="Chromosome"/>
</dbReference>
<evidence type="ECO:0000256" key="1">
    <source>
        <dbReference type="SAM" id="Phobius"/>
    </source>
</evidence>
<keyword evidence="1" id="KW-0472">Membrane</keyword>
<keyword evidence="3" id="KW-1185">Reference proteome</keyword>
<accession>A0ABM6LL35</accession>
<protein>
    <submittedName>
        <fullName evidence="2">Uncharacterized protein</fullName>
    </submittedName>
</protein>
<dbReference type="EMBL" id="CP021920">
    <property type="protein sequence ID" value="ASB90065.1"/>
    <property type="molecule type" value="Genomic_DNA"/>
</dbReference>